<evidence type="ECO:0000256" key="3">
    <source>
        <dbReference type="ARBA" id="ARBA00022827"/>
    </source>
</evidence>
<keyword evidence="8" id="KW-1185">Reference proteome</keyword>
<evidence type="ECO:0000256" key="4">
    <source>
        <dbReference type="ARBA" id="ARBA00022857"/>
    </source>
</evidence>
<dbReference type="Proteomes" id="UP000831786">
    <property type="component" value="Chromosome"/>
</dbReference>
<evidence type="ECO:0008006" key="9">
    <source>
        <dbReference type="Google" id="ProtNLM"/>
    </source>
</evidence>
<keyword evidence="5" id="KW-0560">Oxidoreductase</keyword>
<proteinExistence type="predicted"/>
<feature type="region of interest" description="Disordered" evidence="6">
    <location>
        <begin position="220"/>
        <end position="243"/>
    </location>
</feature>
<dbReference type="EMBL" id="CP095045">
    <property type="protein sequence ID" value="UOQ58047.1"/>
    <property type="molecule type" value="Genomic_DNA"/>
</dbReference>
<keyword evidence="4" id="KW-0521">NADP</keyword>
<evidence type="ECO:0000313" key="7">
    <source>
        <dbReference type="EMBL" id="UOQ58047.1"/>
    </source>
</evidence>
<keyword evidence="2" id="KW-0285">Flavoprotein</keyword>
<evidence type="ECO:0000313" key="8">
    <source>
        <dbReference type="Proteomes" id="UP000831786"/>
    </source>
</evidence>
<evidence type="ECO:0000256" key="5">
    <source>
        <dbReference type="ARBA" id="ARBA00023002"/>
    </source>
</evidence>
<evidence type="ECO:0000256" key="1">
    <source>
        <dbReference type="ARBA" id="ARBA00001974"/>
    </source>
</evidence>
<dbReference type="Gene3D" id="3.40.50.720">
    <property type="entry name" value="NAD(P)-binding Rossmann-like Domain"/>
    <property type="match status" value="1"/>
</dbReference>
<dbReference type="InterPro" id="IPR036188">
    <property type="entry name" value="FAD/NAD-bd_sf"/>
</dbReference>
<dbReference type="PRINTS" id="PR00419">
    <property type="entry name" value="ADXRDTASE"/>
</dbReference>
<feature type="compositionally biased region" description="Low complexity" evidence="6">
    <location>
        <begin position="223"/>
        <end position="243"/>
    </location>
</feature>
<name>A0ABY4FP66_9MICO</name>
<evidence type="ECO:0000256" key="6">
    <source>
        <dbReference type="SAM" id="MobiDB-lite"/>
    </source>
</evidence>
<dbReference type="Gene3D" id="3.50.50.60">
    <property type="entry name" value="FAD/NAD(P)-binding domain"/>
    <property type="match status" value="1"/>
</dbReference>
<sequence>MTTVPRPQIAVVGSGPSGCYLAQAILRALPTAELTIFDRLVSPFGLVRYGVAADHQHTKAITRQFDRLFQGGGARFAGGIRIGDDVGLAALRDAFDAVILATGLPADRPLDVPGADLPGVVGAGAVTRALNAHPDAPTRLPALGGDVVLLGAGNVALDVLRFLVKDRSGYAESDVADEALAGYLAAPARRVVLVSRSAAAASKGDPQMLRELAALPRARYSVPDPAGPADPASPAGPADAGDRTAAARAAAVAALVDPDRGPFPGPEVELRFGAAPLRILGTERVTGVELDVAGERIVIPADAVISAIGFAGEPRDEVGRLIAETPPDPASGRLGAGLYRAGWAQRGPRGAIPENRASAKLVADELLADLASGALAVDGDRPGFAGLPPETRARAVDYEHWLVLDAHERSTAPADRVRRKLPDHDAMVGIARGDAAAPHPHP</sequence>
<dbReference type="PANTHER" id="PTHR48467">
    <property type="entry name" value="GLUTAMATE SYNTHASE 1 [NADH], CHLOROPLASTIC-LIKE"/>
    <property type="match status" value="1"/>
</dbReference>
<dbReference type="RefSeq" id="WP_244728992.1">
    <property type="nucleotide sequence ID" value="NZ_CP095045.1"/>
</dbReference>
<protein>
    <recommendedName>
        <fullName evidence="9">FAD/NAD(P)-binding domain-containing protein</fullName>
    </recommendedName>
</protein>
<comment type="cofactor">
    <cofactor evidence="1">
        <name>FAD</name>
        <dbReference type="ChEBI" id="CHEBI:57692"/>
    </cofactor>
</comment>
<keyword evidence="3" id="KW-0274">FAD</keyword>
<organism evidence="7 8">
    <name type="scientific">Leucobacter allii</name>
    <dbReference type="NCBI Taxonomy" id="2932247"/>
    <lineage>
        <taxon>Bacteria</taxon>
        <taxon>Bacillati</taxon>
        <taxon>Actinomycetota</taxon>
        <taxon>Actinomycetes</taxon>
        <taxon>Micrococcales</taxon>
        <taxon>Microbacteriaceae</taxon>
        <taxon>Leucobacter</taxon>
    </lineage>
</organism>
<reference evidence="7 8" key="1">
    <citation type="submission" date="2022-04" db="EMBL/GenBank/DDBJ databases">
        <title>Leucobacter sp. isolated from rhizosphere of garlic.</title>
        <authorList>
            <person name="Won M."/>
            <person name="Lee C.-M."/>
            <person name="Woen H.-Y."/>
            <person name="Kwon S.-W."/>
        </authorList>
    </citation>
    <scope>NUCLEOTIDE SEQUENCE [LARGE SCALE GENOMIC DNA]</scope>
    <source>
        <strain evidence="7 8">H21R-40</strain>
    </source>
</reference>
<evidence type="ECO:0000256" key="2">
    <source>
        <dbReference type="ARBA" id="ARBA00022630"/>
    </source>
</evidence>
<gene>
    <name evidence="7" type="ORF">MUN78_04170</name>
</gene>
<dbReference type="SUPFAM" id="SSF51971">
    <property type="entry name" value="Nucleotide-binding domain"/>
    <property type="match status" value="1"/>
</dbReference>
<dbReference type="InterPro" id="IPR055275">
    <property type="entry name" value="Ferredox_Rdtase"/>
</dbReference>
<accession>A0ABY4FP66</accession>
<dbReference type="PANTHER" id="PTHR48467:SF1">
    <property type="entry name" value="GLUTAMATE SYNTHASE 1 [NADH], CHLOROPLASTIC-LIKE"/>
    <property type="match status" value="1"/>
</dbReference>